<dbReference type="OrthoDB" id="5411866at2"/>
<evidence type="ECO:0000256" key="3">
    <source>
        <dbReference type="ARBA" id="ARBA00023015"/>
    </source>
</evidence>
<organism evidence="8 9">
    <name type="scientific">Acidilutibacter cellobiosedens</name>
    <dbReference type="NCBI Taxonomy" id="2507161"/>
    <lineage>
        <taxon>Bacteria</taxon>
        <taxon>Bacillati</taxon>
        <taxon>Bacillota</taxon>
        <taxon>Tissierellia</taxon>
        <taxon>Tissierellales</taxon>
        <taxon>Acidilutibacteraceae</taxon>
        <taxon>Acidilutibacter</taxon>
    </lineage>
</organism>
<evidence type="ECO:0000313" key="8">
    <source>
        <dbReference type="EMBL" id="QAT61485.1"/>
    </source>
</evidence>
<dbReference type="SUPFAM" id="SSF55785">
    <property type="entry name" value="PYP-like sensor domain (PAS domain)"/>
    <property type="match status" value="1"/>
</dbReference>
<dbReference type="SMART" id="SM00382">
    <property type="entry name" value="AAA"/>
    <property type="match status" value="1"/>
</dbReference>
<evidence type="ECO:0000256" key="2">
    <source>
        <dbReference type="ARBA" id="ARBA00022840"/>
    </source>
</evidence>
<dbReference type="Gene3D" id="3.40.50.300">
    <property type="entry name" value="P-loop containing nucleotide triphosphate hydrolases"/>
    <property type="match status" value="1"/>
</dbReference>
<dbReference type="AlphaFoldDB" id="A0A410QBV4"/>
<dbReference type="SUPFAM" id="SSF46689">
    <property type="entry name" value="Homeodomain-like"/>
    <property type="match status" value="1"/>
</dbReference>
<dbReference type="RefSeq" id="WP_128752386.1">
    <property type="nucleotide sequence ID" value="NZ_CP035282.1"/>
</dbReference>
<accession>A0A410QBV4</accession>
<evidence type="ECO:0000256" key="5">
    <source>
        <dbReference type="ARBA" id="ARBA00023163"/>
    </source>
</evidence>
<dbReference type="CDD" id="cd00130">
    <property type="entry name" value="PAS"/>
    <property type="match status" value="1"/>
</dbReference>
<dbReference type="FunFam" id="3.40.50.300:FF:000006">
    <property type="entry name" value="DNA-binding transcriptional regulator NtrC"/>
    <property type="match status" value="1"/>
</dbReference>
<dbReference type="EMBL" id="CP035282">
    <property type="protein sequence ID" value="QAT61485.1"/>
    <property type="molecule type" value="Genomic_DNA"/>
</dbReference>
<dbReference type="PROSITE" id="PS50045">
    <property type="entry name" value="SIGMA54_INTERACT_4"/>
    <property type="match status" value="1"/>
</dbReference>
<dbReference type="PROSITE" id="PS50112">
    <property type="entry name" value="PAS"/>
    <property type="match status" value="1"/>
</dbReference>
<reference evidence="9" key="1">
    <citation type="submission" date="2019-01" db="EMBL/GenBank/DDBJ databases">
        <title>Draft genomes of a novel of Sporanaerobacter strains.</title>
        <authorList>
            <person name="Ma S."/>
        </authorList>
    </citation>
    <scope>NUCLEOTIDE SEQUENCE [LARGE SCALE GENOMIC DNA]</scope>
    <source>
        <strain evidence="9">NJN-17</strain>
    </source>
</reference>
<dbReference type="Pfam" id="PF02954">
    <property type="entry name" value="HTH_8"/>
    <property type="match status" value="1"/>
</dbReference>
<sequence length="590" mass="67444">MFELVNIQEYVQKMAVIIATVLDMEVLIGDTHLKILGDSHLQPKSKDYFGKNSISARALKEKKVIIIEERKTETATCKNCSKKENCDICSMIVLPIMKGEILIGSVAIYASTEEDKKKLIHKRKFFIDFITKMSDLLISKLEENHENLELKVFYKRLALLIEYIDFALIGLDENHNIINCNSKFRKMFGFGDREIKNLNEIFDYIDEDDFYSLVNRTVFEEKQVIFRINGKQVSIIVTCDPIIADGIYKGSLIYFKKTEELYKQINKVSSNVSDFKFDQIIGSSDVIKKIKEDAHTFAKSSSTILIQGESGTGKELFARAIHSESNVSKGPFIAVNCAAIPDNLLESELFGYEEGAFTGSVKGGKIGKFELANGGTLFLDEVGEMPIHLQSKLLRAIQERKIQRIGSNRDVPVKIRIIAATNKNLSKMVKTGEFREDLYYRLNVIPLFIPALRDRREDIPVFLDYFLNTYNKALNKNIKGFDNNVKELMYNYSWPGNIRELQNTVEYAVNIVKGNFISIKDLPPREFSYEEEPTETEYGLIRPLKEVEALYIDRALKKYGDTLEGKENAAKALGISRATLYRKIQEKKKD</sequence>
<dbReference type="PROSITE" id="PS00676">
    <property type="entry name" value="SIGMA54_INTERACT_2"/>
    <property type="match status" value="1"/>
</dbReference>
<dbReference type="InterPro" id="IPR009057">
    <property type="entry name" value="Homeodomain-like_sf"/>
</dbReference>
<dbReference type="SMART" id="SM00091">
    <property type="entry name" value="PAS"/>
    <property type="match status" value="1"/>
</dbReference>
<keyword evidence="4" id="KW-0238">DNA-binding</keyword>
<dbReference type="PANTHER" id="PTHR32071:SF57">
    <property type="entry name" value="C4-DICARBOXYLATE TRANSPORT TRANSCRIPTIONAL REGULATORY PROTEIN DCTD"/>
    <property type="match status" value="1"/>
</dbReference>
<dbReference type="Pfam" id="PF00158">
    <property type="entry name" value="Sigma54_activat"/>
    <property type="match status" value="1"/>
</dbReference>
<keyword evidence="2" id="KW-0067">ATP-binding</keyword>
<dbReference type="Gene3D" id="3.30.450.20">
    <property type="entry name" value="PAS domain"/>
    <property type="match status" value="1"/>
</dbReference>
<feature type="domain" description="PAS" evidence="7">
    <location>
        <begin position="153"/>
        <end position="209"/>
    </location>
</feature>
<evidence type="ECO:0000256" key="1">
    <source>
        <dbReference type="ARBA" id="ARBA00022741"/>
    </source>
</evidence>
<proteinExistence type="predicted"/>
<keyword evidence="9" id="KW-1185">Reference proteome</keyword>
<dbReference type="InterPro" id="IPR003593">
    <property type="entry name" value="AAA+_ATPase"/>
</dbReference>
<dbReference type="PROSITE" id="PS00688">
    <property type="entry name" value="SIGMA54_INTERACT_3"/>
    <property type="match status" value="1"/>
</dbReference>
<dbReference type="InterPro" id="IPR000014">
    <property type="entry name" value="PAS"/>
</dbReference>
<dbReference type="PROSITE" id="PS00675">
    <property type="entry name" value="SIGMA54_INTERACT_1"/>
    <property type="match status" value="1"/>
</dbReference>
<keyword evidence="5" id="KW-0804">Transcription</keyword>
<dbReference type="InterPro" id="IPR025662">
    <property type="entry name" value="Sigma_54_int_dom_ATP-bd_1"/>
</dbReference>
<dbReference type="GO" id="GO:0006355">
    <property type="term" value="P:regulation of DNA-templated transcription"/>
    <property type="evidence" value="ECO:0007669"/>
    <property type="project" value="InterPro"/>
</dbReference>
<gene>
    <name evidence="8" type="ORF">EQM13_07790</name>
</gene>
<dbReference type="InterPro" id="IPR025944">
    <property type="entry name" value="Sigma_54_int_dom_CS"/>
</dbReference>
<dbReference type="InterPro" id="IPR035965">
    <property type="entry name" value="PAS-like_dom_sf"/>
</dbReference>
<feature type="domain" description="Sigma-54 factor interaction" evidence="6">
    <location>
        <begin position="280"/>
        <end position="510"/>
    </location>
</feature>
<evidence type="ECO:0000313" key="9">
    <source>
        <dbReference type="Proteomes" id="UP000287969"/>
    </source>
</evidence>
<dbReference type="GO" id="GO:0005524">
    <property type="term" value="F:ATP binding"/>
    <property type="evidence" value="ECO:0007669"/>
    <property type="project" value="UniProtKB-KW"/>
</dbReference>
<dbReference type="InterPro" id="IPR058031">
    <property type="entry name" value="AAA_lid_NorR"/>
</dbReference>
<dbReference type="Pfam" id="PF00989">
    <property type="entry name" value="PAS"/>
    <property type="match status" value="1"/>
</dbReference>
<keyword evidence="1" id="KW-0547">Nucleotide-binding</keyword>
<protein>
    <submittedName>
        <fullName evidence="8">PAS domain-containing protein</fullName>
    </submittedName>
</protein>
<name>A0A410QBV4_9FIRM</name>
<dbReference type="NCBIfam" id="TIGR00229">
    <property type="entry name" value="sensory_box"/>
    <property type="match status" value="1"/>
</dbReference>
<dbReference type="PANTHER" id="PTHR32071">
    <property type="entry name" value="TRANSCRIPTIONAL REGULATORY PROTEIN"/>
    <property type="match status" value="1"/>
</dbReference>
<dbReference type="SUPFAM" id="SSF52540">
    <property type="entry name" value="P-loop containing nucleoside triphosphate hydrolases"/>
    <property type="match status" value="1"/>
</dbReference>
<evidence type="ECO:0000259" key="7">
    <source>
        <dbReference type="PROSITE" id="PS50112"/>
    </source>
</evidence>
<dbReference type="CDD" id="cd00009">
    <property type="entry name" value="AAA"/>
    <property type="match status" value="1"/>
</dbReference>
<dbReference type="InterPro" id="IPR002078">
    <property type="entry name" value="Sigma_54_int"/>
</dbReference>
<dbReference type="InterPro" id="IPR027417">
    <property type="entry name" value="P-loop_NTPase"/>
</dbReference>
<dbReference type="Gene3D" id="1.10.10.60">
    <property type="entry name" value="Homeodomain-like"/>
    <property type="match status" value="1"/>
</dbReference>
<evidence type="ECO:0000256" key="4">
    <source>
        <dbReference type="ARBA" id="ARBA00023125"/>
    </source>
</evidence>
<dbReference type="Gene3D" id="1.10.8.60">
    <property type="match status" value="1"/>
</dbReference>
<dbReference type="Pfam" id="PF25601">
    <property type="entry name" value="AAA_lid_14"/>
    <property type="match status" value="1"/>
</dbReference>
<keyword evidence="3" id="KW-0805">Transcription regulation</keyword>
<dbReference type="InterPro" id="IPR002197">
    <property type="entry name" value="HTH_Fis"/>
</dbReference>
<dbReference type="Proteomes" id="UP000287969">
    <property type="component" value="Chromosome"/>
</dbReference>
<dbReference type="GO" id="GO:0043565">
    <property type="term" value="F:sequence-specific DNA binding"/>
    <property type="evidence" value="ECO:0007669"/>
    <property type="project" value="InterPro"/>
</dbReference>
<dbReference type="KEGG" id="spoa:EQM13_07790"/>
<dbReference type="InterPro" id="IPR025943">
    <property type="entry name" value="Sigma_54_int_dom_ATP-bd_2"/>
</dbReference>
<evidence type="ECO:0000259" key="6">
    <source>
        <dbReference type="PROSITE" id="PS50045"/>
    </source>
</evidence>
<dbReference type="InterPro" id="IPR013767">
    <property type="entry name" value="PAS_fold"/>
</dbReference>